<sequence length="108" mass="11981">MQCNAHCPIILDSWYGKHFFGCLICVETHVDMFLEVWPCSFTETVKFQVDENSSSAGPSTSTSAAADSQNDEVDDDDDELDMDELDELEASLSRTSIQIREPGIKALS</sequence>
<evidence type="ECO:0000313" key="3">
    <source>
        <dbReference type="Proteomes" id="UP001187471"/>
    </source>
</evidence>
<evidence type="ECO:0000256" key="1">
    <source>
        <dbReference type="SAM" id="MobiDB-lite"/>
    </source>
</evidence>
<organism evidence="2 3">
    <name type="scientific">Escallonia rubra</name>
    <dbReference type="NCBI Taxonomy" id="112253"/>
    <lineage>
        <taxon>Eukaryota</taxon>
        <taxon>Viridiplantae</taxon>
        <taxon>Streptophyta</taxon>
        <taxon>Embryophyta</taxon>
        <taxon>Tracheophyta</taxon>
        <taxon>Spermatophyta</taxon>
        <taxon>Magnoliopsida</taxon>
        <taxon>eudicotyledons</taxon>
        <taxon>Gunneridae</taxon>
        <taxon>Pentapetalae</taxon>
        <taxon>asterids</taxon>
        <taxon>campanulids</taxon>
        <taxon>Escalloniales</taxon>
        <taxon>Escalloniaceae</taxon>
        <taxon>Escallonia</taxon>
    </lineage>
</organism>
<keyword evidence="3" id="KW-1185">Reference proteome</keyword>
<comment type="caution">
    <text evidence="2">The sequence shown here is derived from an EMBL/GenBank/DDBJ whole genome shotgun (WGS) entry which is preliminary data.</text>
</comment>
<accession>A0AA88RC93</accession>
<dbReference type="AlphaFoldDB" id="A0AA88RC93"/>
<dbReference type="EMBL" id="JAVXUO010001771">
    <property type="protein sequence ID" value="KAK2979340.1"/>
    <property type="molecule type" value="Genomic_DNA"/>
</dbReference>
<gene>
    <name evidence="2" type="ORF">RJ640_013304</name>
</gene>
<reference evidence="2" key="1">
    <citation type="submission" date="2022-12" db="EMBL/GenBank/DDBJ databases">
        <title>Draft genome assemblies for two species of Escallonia (Escalloniales).</title>
        <authorList>
            <person name="Chanderbali A."/>
            <person name="Dervinis C."/>
            <person name="Anghel I."/>
            <person name="Soltis D."/>
            <person name="Soltis P."/>
            <person name="Zapata F."/>
        </authorList>
    </citation>
    <scope>NUCLEOTIDE SEQUENCE</scope>
    <source>
        <strain evidence="2">UCBG92.1500</strain>
        <tissue evidence="2">Leaf</tissue>
    </source>
</reference>
<feature type="compositionally biased region" description="Low complexity" evidence="1">
    <location>
        <begin position="53"/>
        <end position="68"/>
    </location>
</feature>
<name>A0AA88RC93_9ASTE</name>
<proteinExistence type="predicted"/>
<feature type="region of interest" description="Disordered" evidence="1">
    <location>
        <begin position="51"/>
        <end position="93"/>
    </location>
</feature>
<evidence type="ECO:0000313" key="2">
    <source>
        <dbReference type="EMBL" id="KAK2979340.1"/>
    </source>
</evidence>
<dbReference type="Proteomes" id="UP001187471">
    <property type="component" value="Unassembled WGS sequence"/>
</dbReference>
<feature type="compositionally biased region" description="Acidic residues" evidence="1">
    <location>
        <begin position="69"/>
        <end position="89"/>
    </location>
</feature>
<protein>
    <submittedName>
        <fullName evidence="2">Uncharacterized protein</fullName>
    </submittedName>
</protein>